<dbReference type="AlphaFoldDB" id="A0A857J4B4"/>
<organism evidence="1 2">
    <name type="scientific">Xylophilus rhododendri</name>
    <dbReference type="NCBI Taxonomy" id="2697032"/>
    <lineage>
        <taxon>Bacteria</taxon>
        <taxon>Pseudomonadati</taxon>
        <taxon>Pseudomonadota</taxon>
        <taxon>Betaproteobacteria</taxon>
        <taxon>Burkholderiales</taxon>
        <taxon>Xylophilus</taxon>
    </lineage>
</organism>
<sequence>MLQHADFSSTATAPGPLAHALAQATGAPAFRVDPQARRLDVDNSRAIPPRQLGIGEQGMPVSPELSALLDADTFDTSATRDLAHTLPPEVNHNVPRHDWRYMTMGLRELLTEVGQRALDEGPPDAVPIENPGVPATTRRLGDMRFALQYQPGREADGQRLLNAGRALDSFWYDYRELVAQARARRPELESVIAPWAAGLAQTAIELALQLPLAEDGQAQYDPALYTAINALAHRPVEDVLDGLERQANGLEQGRLQEELRAFFERISSPASPESPIANGVVGARRNLVWGADLFQLLKGNIVFVCQREELAANLRTIPAGTLRRIDAVVAHLPGRTTRPRYALRYPDRASGTTIDDVYWRDEQGTTRRVAVVRYQGRHSFLIDGETVWQPTGGGTGAVLEDMRAEAWRSFLAQRWHAYNQALVRGWTDTEVLPRRPHPMLDFHG</sequence>
<protein>
    <submittedName>
        <fullName evidence="1">Uncharacterized protein</fullName>
    </submittedName>
</protein>
<dbReference type="Proteomes" id="UP000464787">
    <property type="component" value="Chromosome"/>
</dbReference>
<evidence type="ECO:0000313" key="2">
    <source>
        <dbReference type="Proteomes" id="UP000464787"/>
    </source>
</evidence>
<proteinExistence type="predicted"/>
<dbReference type="RefSeq" id="WP_160551408.1">
    <property type="nucleotide sequence ID" value="NZ_CP047650.1"/>
</dbReference>
<gene>
    <name evidence="1" type="ORF">GT347_07715</name>
</gene>
<dbReference type="KEGG" id="xyk:GT347_07715"/>
<dbReference type="EMBL" id="CP047650">
    <property type="protein sequence ID" value="QHI97891.1"/>
    <property type="molecule type" value="Genomic_DNA"/>
</dbReference>
<evidence type="ECO:0000313" key="1">
    <source>
        <dbReference type="EMBL" id="QHI97891.1"/>
    </source>
</evidence>
<reference evidence="1 2" key="1">
    <citation type="submission" date="2020-01" db="EMBL/GenBank/DDBJ databases">
        <title>Genome sequencing of strain KACC 21265.</title>
        <authorList>
            <person name="Heo J."/>
            <person name="Kim S.-J."/>
            <person name="Kim J.-S."/>
            <person name="Hong S.-B."/>
            <person name="Kwon S.-W."/>
        </authorList>
    </citation>
    <scope>NUCLEOTIDE SEQUENCE [LARGE SCALE GENOMIC DNA]</scope>
    <source>
        <strain evidence="1 2">KACC 21265</strain>
    </source>
</reference>
<accession>A0A857J4B4</accession>
<name>A0A857J4B4_9BURK</name>
<keyword evidence="2" id="KW-1185">Reference proteome</keyword>